<evidence type="ECO:0000313" key="2">
    <source>
        <dbReference type="EMBL" id="ELU06904.1"/>
    </source>
</evidence>
<dbReference type="PANTHER" id="PTHR13049:SF2">
    <property type="entry name" value="COILED-COIL DOMAIN-CONTAINING PROTEIN 25"/>
    <property type="match status" value="1"/>
</dbReference>
<evidence type="ECO:0000313" key="4">
    <source>
        <dbReference type="Proteomes" id="UP000014760"/>
    </source>
</evidence>
<reference evidence="3" key="3">
    <citation type="submission" date="2015-06" db="UniProtKB">
        <authorList>
            <consortium name="EnsemblMetazoa"/>
        </authorList>
    </citation>
    <scope>IDENTIFICATION</scope>
</reference>
<dbReference type="EMBL" id="AMQN01007264">
    <property type="status" value="NOT_ANNOTATED_CDS"/>
    <property type="molecule type" value="Genomic_DNA"/>
</dbReference>
<feature type="compositionally biased region" description="Basic and acidic residues" evidence="1">
    <location>
        <begin position="85"/>
        <end position="126"/>
    </location>
</feature>
<protein>
    <recommendedName>
        <fullName evidence="5">Coiled-coil domain-containing protein 25</fullName>
    </recommendedName>
</protein>
<dbReference type="EnsemblMetazoa" id="CapteT218337">
    <property type="protein sequence ID" value="CapteP218337"/>
    <property type="gene ID" value="CapteG218337"/>
</dbReference>
<evidence type="ECO:0000313" key="3">
    <source>
        <dbReference type="EnsemblMetazoa" id="CapteP218337"/>
    </source>
</evidence>
<proteinExistence type="predicted"/>
<feature type="region of interest" description="Disordered" evidence="1">
    <location>
        <begin position="85"/>
        <end position="160"/>
    </location>
</feature>
<dbReference type="PANTHER" id="PTHR13049">
    <property type="entry name" value="DUF814-RELATED"/>
    <property type="match status" value="1"/>
</dbReference>
<dbReference type="STRING" id="283909.R7UK31"/>
<reference evidence="4" key="1">
    <citation type="submission" date="2012-12" db="EMBL/GenBank/DDBJ databases">
        <authorList>
            <person name="Hellsten U."/>
            <person name="Grimwood J."/>
            <person name="Chapman J.A."/>
            <person name="Shapiro H."/>
            <person name="Aerts A."/>
            <person name="Otillar R.P."/>
            <person name="Terry A.Y."/>
            <person name="Boore J.L."/>
            <person name="Simakov O."/>
            <person name="Marletaz F."/>
            <person name="Cho S.-J."/>
            <person name="Edsinger-Gonzales E."/>
            <person name="Havlak P."/>
            <person name="Kuo D.-H."/>
            <person name="Larsson T."/>
            <person name="Lv J."/>
            <person name="Arendt D."/>
            <person name="Savage R."/>
            <person name="Osoegawa K."/>
            <person name="de Jong P."/>
            <person name="Lindberg D.R."/>
            <person name="Seaver E.C."/>
            <person name="Weisblat D.A."/>
            <person name="Putnam N.H."/>
            <person name="Grigoriev I.V."/>
            <person name="Rokhsar D.S."/>
        </authorList>
    </citation>
    <scope>NUCLEOTIDE SEQUENCE</scope>
    <source>
        <strain evidence="4">I ESC-2004</strain>
    </source>
</reference>
<reference evidence="2 4" key="2">
    <citation type="journal article" date="2013" name="Nature">
        <title>Insights into bilaterian evolution from three spiralian genomes.</title>
        <authorList>
            <person name="Simakov O."/>
            <person name="Marletaz F."/>
            <person name="Cho S.J."/>
            <person name="Edsinger-Gonzales E."/>
            <person name="Havlak P."/>
            <person name="Hellsten U."/>
            <person name="Kuo D.H."/>
            <person name="Larsson T."/>
            <person name="Lv J."/>
            <person name="Arendt D."/>
            <person name="Savage R."/>
            <person name="Osoegawa K."/>
            <person name="de Jong P."/>
            <person name="Grimwood J."/>
            <person name="Chapman J.A."/>
            <person name="Shapiro H."/>
            <person name="Aerts A."/>
            <person name="Otillar R.P."/>
            <person name="Terry A.Y."/>
            <person name="Boore J.L."/>
            <person name="Grigoriev I.V."/>
            <person name="Lindberg D.R."/>
            <person name="Seaver E.C."/>
            <person name="Weisblat D.A."/>
            <person name="Putnam N.H."/>
            <person name="Rokhsar D.S."/>
        </authorList>
    </citation>
    <scope>NUCLEOTIDE SEQUENCE</scope>
    <source>
        <strain evidence="2 4">I ESC-2004</strain>
    </source>
</reference>
<sequence>MYMREDKHENELLIKWGWPQDVSPQFVNANSIEGNKMNDIDVVYTMLTVDMCYAISPGNVLKVHVEKRVNEMVNRLNKTKVEKFPDFQAEREERDRLEREDGKAKMRAERLKQKDEDTMYEKEELGTRVSRSYDQLLTEDNMTSNQVSAFDAGNDSDDFM</sequence>
<feature type="compositionally biased region" description="Polar residues" evidence="1">
    <location>
        <begin position="129"/>
        <end position="148"/>
    </location>
</feature>
<dbReference type="HOGENOM" id="CLU_076656_0_1_1"/>
<gene>
    <name evidence="2" type="ORF">CAPTEDRAFT_218337</name>
</gene>
<dbReference type="EMBL" id="KB300307">
    <property type="protein sequence ID" value="ELU06904.1"/>
    <property type="molecule type" value="Genomic_DNA"/>
</dbReference>
<organism evidence="2">
    <name type="scientific">Capitella teleta</name>
    <name type="common">Polychaete worm</name>
    <dbReference type="NCBI Taxonomy" id="283909"/>
    <lineage>
        <taxon>Eukaryota</taxon>
        <taxon>Metazoa</taxon>
        <taxon>Spiralia</taxon>
        <taxon>Lophotrochozoa</taxon>
        <taxon>Annelida</taxon>
        <taxon>Polychaeta</taxon>
        <taxon>Sedentaria</taxon>
        <taxon>Scolecida</taxon>
        <taxon>Capitellidae</taxon>
        <taxon>Capitella</taxon>
    </lineage>
</organism>
<evidence type="ECO:0000256" key="1">
    <source>
        <dbReference type="SAM" id="MobiDB-lite"/>
    </source>
</evidence>
<dbReference type="Proteomes" id="UP000014760">
    <property type="component" value="Unassembled WGS sequence"/>
</dbReference>
<dbReference type="AlphaFoldDB" id="R7UK31"/>
<accession>R7UK31</accession>
<keyword evidence="4" id="KW-1185">Reference proteome</keyword>
<dbReference type="InterPro" id="IPR039730">
    <property type="entry name" value="Jlp2/Ccd25"/>
</dbReference>
<name>R7UK31_CAPTE</name>
<dbReference type="OMA" id="CKRRKGP"/>
<evidence type="ECO:0008006" key="5">
    <source>
        <dbReference type="Google" id="ProtNLM"/>
    </source>
</evidence>
<dbReference type="OrthoDB" id="200398at2759"/>